<dbReference type="EMBL" id="GIKN01004085">
    <property type="protein sequence ID" value="NIE46358.1"/>
    <property type="molecule type" value="Transcribed_RNA"/>
</dbReference>
<protein>
    <submittedName>
        <fullName evidence="5">Putative thyropin</fullName>
    </submittedName>
</protein>
<dbReference type="Gene3D" id="2.10.25.10">
    <property type="entry name" value="Laminin"/>
    <property type="match status" value="3"/>
</dbReference>
<dbReference type="Pfam" id="PF01826">
    <property type="entry name" value="TIL"/>
    <property type="match status" value="2"/>
</dbReference>
<evidence type="ECO:0000256" key="3">
    <source>
        <dbReference type="SAM" id="SignalP"/>
    </source>
</evidence>
<dbReference type="AlphaFoldDB" id="A0A6G5A6Y1"/>
<dbReference type="PANTHER" id="PTHR23259">
    <property type="entry name" value="RIDDLE"/>
    <property type="match status" value="1"/>
</dbReference>
<dbReference type="InterPro" id="IPR036084">
    <property type="entry name" value="Ser_inhib-like_sf"/>
</dbReference>
<feature type="signal peptide" evidence="3">
    <location>
        <begin position="1"/>
        <end position="20"/>
    </location>
</feature>
<keyword evidence="3" id="KW-0732">Signal</keyword>
<dbReference type="PANTHER" id="PTHR23259:SF70">
    <property type="entry name" value="ACCESSORY GLAND PROTEIN ACP62F-RELATED"/>
    <property type="match status" value="1"/>
</dbReference>
<dbReference type="InterPro" id="IPR051368">
    <property type="entry name" value="SerProtInhib-TIL_Domain"/>
</dbReference>
<evidence type="ECO:0000256" key="2">
    <source>
        <dbReference type="ARBA" id="ARBA00023157"/>
    </source>
</evidence>
<feature type="domain" description="TIL" evidence="4">
    <location>
        <begin position="89"/>
        <end position="141"/>
    </location>
</feature>
<evidence type="ECO:0000259" key="4">
    <source>
        <dbReference type="Pfam" id="PF01826"/>
    </source>
</evidence>
<dbReference type="GO" id="GO:0030414">
    <property type="term" value="F:peptidase inhibitor activity"/>
    <property type="evidence" value="ECO:0007669"/>
    <property type="project" value="UniProtKB-KW"/>
</dbReference>
<keyword evidence="1" id="KW-0646">Protease inhibitor</keyword>
<name>A0A6G5A6Y1_RHIMP</name>
<sequence length="231" mass="26251">MHRQALMLLLIGITFAGVYAQGRKRTCKPNEKFLHAYYPRHDVFCKPWLALPTEVNKLHWCLCKQGYVRNAWGVCINMTDCLSCKDKPFQDFNHCGSKCPLACGKPIEKKCPHGCVTGCSCGPGSVLHPSDNKTCVPGYLCPPRCPRFSSFQICTPVCEATCDQPEPRECRTRCHNGKCVCLPRFVKAVREEQVYCVPPFACPNEDEMEEPPSRAPFPFKMKKNIFDFHLR</sequence>
<dbReference type="InterPro" id="IPR002919">
    <property type="entry name" value="TIL_dom"/>
</dbReference>
<dbReference type="OrthoDB" id="6477273at2759"/>
<evidence type="ECO:0000256" key="1">
    <source>
        <dbReference type="ARBA" id="ARBA00022690"/>
    </source>
</evidence>
<dbReference type="VEuPathDB" id="VectorBase:LOC119165253"/>
<reference evidence="5" key="1">
    <citation type="submission" date="2020-03" db="EMBL/GenBank/DDBJ databases">
        <title>A transcriptome and proteome of the tick Rhipicephalus microplus shaped by the genetic composition of its hosts and developmental stage.</title>
        <authorList>
            <person name="Garcia G.R."/>
            <person name="Ribeiro J.M.C."/>
            <person name="Maruyama S.R."/>
            <person name="Gardinasse L.G."/>
            <person name="Nelson K."/>
            <person name="Ferreira B.R."/>
            <person name="Andrade T.G."/>
            <person name="Santos I.K.F.M."/>
        </authorList>
    </citation>
    <scope>NUCLEOTIDE SEQUENCE</scope>
    <source>
        <strain evidence="5">NSGR</strain>
        <tissue evidence="5">Salivary glands</tissue>
    </source>
</reference>
<feature type="domain" description="TIL" evidence="4">
    <location>
        <begin position="145"/>
        <end position="202"/>
    </location>
</feature>
<evidence type="ECO:0000313" key="5">
    <source>
        <dbReference type="EMBL" id="NIE46358.1"/>
    </source>
</evidence>
<dbReference type="CDD" id="cd19941">
    <property type="entry name" value="TIL"/>
    <property type="match status" value="1"/>
</dbReference>
<proteinExistence type="predicted"/>
<dbReference type="SUPFAM" id="SSF57567">
    <property type="entry name" value="Serine protease inhibitors"/>
    <property type="match status" value="3"/>
</dbReference>
<keyword evidence="2" id="KW-1015">Disulfide bond</keyword>
<feature type="chain" id="PRO_5026041485" evidence="3">
    <location>
        <begin position="21"/>
        <end position="231"/>
    </location>
</feature>
<accession>A0A6G5A6Y1</accession>
<organism evidence="5">
    <name type="scientific">Rhipicephalus microplus</name>
    <name type="common">Cattle tick</name>
    <name type="synonym">Boophilus microplus</name>
    <dbReference type="NCBI Taxonomy" id="6941"/>
    <lineage>
        <taxon>Eukaryota</taxon>
        <taxon>Metazoa</taxon>
        <taxon>Ecdysozoa</taxon>
        <taxon>Arthropoda</taxon>
        <taxon>Chelicerata</taxon>
        <taxon>Arachnida</taxon>
        <taxon>Acari</taxon>
        <taxon>Parasitiformes</taxon>
        <taxon>Ixodida</taxon>
        <taxon>Ixodoidea</taxon>
        <taxon>Ixodidae</taxon>
        <taxon>Rhipicephalinae</taxon>
        <taxon>Rhipicephalus</taxon>
        <taxon>Boophilus</taxon>
    </lineage>
</organism>